<comment type="cofactor">
    <cofactor evidence="1">
        <name>Mn(2+)</name>
        <dbReference type="ChEBI" id="CHEBI:29035"/>
    </cofactor>
    <text evidence="1">The Mn(2+) ion enhances activity.</text>
</comment>
<dbReference type="SUPFAM" id="SSF55031">
    <property type="entry name" value="Bacterial exopeptidase dimerisation domain"/>
    <property type="match status" value="1"/>
</dbReference>
<dbReference type="GO" id="GO:0005737">
    <property type="term" value="C:cytoplasm"/>
    <property type="evidence" value="ECO:0007669"/>
    <property type="project" value="TreeGrafter"/>
</dbReference>
<dbReference type="InterPro" id="IPR052030">
    <property type="entry name" value="Peptidase_M20/M20A_hydrolases"/>
</dbReference>
<dbReference type="GO" id="GO:0016805">
    <property type="term" value="F:dipeptidase activity"/>
    <property type="evidence" value="ECO:0007669"/>
    <property type="project" value="TreeGrafter"/>
</dbReference>
<dbReference type="Proteomes" id="UP001211987">
    <property type="component" value="Unassembled WGS sequence"/>
</dbReference>
<dbReference type="SUPFAM" id="SSF53187">
    <property type="entry name" value="Zn-dependent exopeptidases"/>
    <property type="match status" value="1"/>
</dbReference>
<dbReference type="EMBL" id="JAQLKE010000005">
    <property type="protein sequence ID" value="MDB7083150.1"/>
    <property type="molecule type" value="Genomic_DNA"/>
</dbReference>
<gene>
    <name evidence="4" type="ORF">DXB93_12875</name>
    <name evidence="3" type="ORF">PM738_04990</name>
</gene>
<feature type="binding site" evidence="1">
    <location>
        <position position="208"/>
    </location>
    <ligand>
        <name>Mn(2+)</name>
        <dbReference type="ChEBI" id="CHEBI:29035"/>
        <label>2</label>
    </ligand>
</feature>
<feature type="binding site" evidence="1">
    <location>
        <position position="148"/>
    </location>
    <ligand>
        <name>Mn(2+)</name>
        <dbReference type="ChEBI" id="CHEBI:29035"/>
        <label>2</label>
    </ligand>
</feature>
<dbReference type="PANTHER" id="PTHR30575:SF3">
    <property type="entry name" value="PEPTIDASE M20 DIMERISATION DOMAIN-CONTAINING PROTEIN"/>
    <property type="match status" value="1"/>
</dbReference>
<dbReference type="Pfam" id="PF07687">
    <property type="entry name" value="M20_dimer"/>
    <property type="match status" value="1"/>
</dbReference>
<dbReference type="Proteomes" id="UP000261032">
    <property type="component" value="Unassembled WGS sequence"/>
</dbReference>
<evidence type="ECO:0000313" key="3">
    <source>
        <dbReference type="EMBL" id="MDB7083150.1"/>
    </source>
</evidence>
<dbReference type="PIRSF" id="PIRSF005962">
    <property type="entry name" value="Pept_M20D_amidohydro"/>
    <property type="match status" value="1"/>
</dbReference>
<feature type="binding site" evidence="1">
    <location>
        <position position="408"/>
    </location>
    <ligand>
        <name>Mn(2+)</name>
        <dbReference type="ChEBI" id="CHEBI:29035"/>
        <label>2</label>
    </ligand>
</feature>
<evidence type="ECO:0000259" key="2">
    <source>
        <dbReference type="Pfam" id="PF07687"/>
    </source>
</evidence>
<dbReference type="InterPro" id="IPR036264">
    <property type="entry name" value="Bact_exopeptidase_dim_dom"/>
</dbReference>
<dbReference type="InterPro" id="IPR011650">
    <property type="entry name" value="Peptidase_M20_dimer"/>
</dbReference>
<reference evidence="4 5" key="1">
    <citation type="submission" date="2018-08" db="EMBL/GenBank/DDBJ databases">
        <title>A genome reference for cultivated species of the human gut microbiota.</title>
        <authorList>
            <person name="Zou Y."/>
            <person name="Xue W."/>
            <person name="Luo G."/>
        </authorList>
    </citation>
    <scope>NUCLEOTIDE SEQUENCE [LARGE SCALE GENOMIC DNA]</scope>
    <source>
        <strain evidence="4 5">OM06-4</strain>
    </source>
</reference>
<dbReference type="RefSeq" id="WP_003537713.1">
    <property type="nucleotide sequence ID" value="NZ_AP031443.1"/>
</dbReference>
<comment type="caution">
    <text evidence="4">The sequence shown here is derived from an EMBL/GenBank/DDBJ whole genome shotgun (WGS) entry which is preliminary data.</text>
</comment>
<dbReference type="AlphaFoldDB" id="A0A3E3AF68"/>
<dbReference type="EMBL" id="QUSL01000022">
    <property type="protein sequence ID" value="RGD83676.1"/>
    <property type="molecule type" value="Genomic_DNA"/>
</dbReference>
<dbReference type="PANTHER" id="PTHR30575">
    <property type="entry name" value="PEPTIDASE M20"/>
    <property type="match status" value="1"/>
</dbReference>
<evidence type="ECO:0000313" key="5">
    <source>
        <dbReference type="Proteomes" id="UP000261032"/>
    </source>
</evidence>
<dbReference type="GO" id="GO:0071713">
    <property type="term" value="F:para-aminobenzoyl-glutamate hydrolase activity"/>
    <property type="evidence" value="ECO:0007669"/>
    <property type="project" value="TreeGrafter"/>
</dbReference>
<keyword evidence="1" id="KW-0464">Manganese</keyword>
<dbReference type="Gene3D" id="3.40.630.10">
    <property type="entry name" value="Zn peptidases"/>
    <property type="match status" value="2"/>
</dbReference>
<dbReference type="GO" id="GO:0046872">
    <property type="term" value="F:metal ion binding"/>
    <property type="evidence" value="ECO:0007669"/>
    <property type="project" value="UniProtKB-KW"/>
</dbReference>
<organism evidence="4 5">
    <name type="scientific">Thomasclavelia ramosa</name>
    <dbReference type="NCBI Taxonomy" id="1547"/>
    <lineage>
        <taxon>Bacteria</taxon>
        <taxon>Bacillati</taxon>
        <taxon>Bacillota</taxon>
        <taxon>Erysipelotrichia</taxon>
        <taxon>Erysipelotrichales</taxon>
        <taxon>Coprobacillaceae</taxon>
        <taxon>Thomasclavelia</taxon>
    </lineage>
</organism>
<dbReference type="GO" id="GO:0046657">
    <property type="term" value="P:folic acid catabolic process"/>
    <property type="evidence" value="ECO:0007669"/>
    <property type="project" value="TreeGrafter"/>
</dbReference>
<sequence>MYNKIKLLAQQYHQETIQTRRDFHKYAERGWLEMRTASLVARRLDSLGYQVSVGKEVMREEFRMGLPSKRLLTLNYNRALLQGADPYYIEKVKNGFTGVVGVMHNGIGPVVAIRFDIDALSITEDDSADHNPGKNGFISCNPGAMHACGHDGHTAMGLTVAKILAQIKEQLHGTIKLIFQPAEEGVRGAKSIALSGILDDVDYIFAGHIWQQVEGEDYDIYLGMNETFATTKLDVTYHGVSSHAAGMPQFGKNALLSAASCILNLHSIPRNSDGCTRINVGTIRAGTGRNVVPETAKLEIEVRGATTELNNYMEVYARDVIRGAALMHDTIVEINEMGKAYSLDCDKKMMDLIRHICIDHLGDIKVAKEDLSPLDGSDDFSYMIATVQAHGGIGTYMKLTTDLVASPHNCTYDFNEDVLLTGTTVYSSIAYYLLNQD</sequence>
<keyword evidence="4" id="KW-0378">Hydrolase</keyword>
<dbReference type="InterPro" id="IPR017439">
    <property type="entry name" value="Amidohydrolase"/>
</dbReference>
<feature type="binding site" evidence="1">
    <location>
        <position position="150"/>
    </location>
    <ligand>
        <name>Mn(2+)</name>
        <dbReference type="ChEBI" id="CHEBI:29035"/>
        <label>2</label>
    </ligand>
</feature>
<reference evidence="3" key="2">
    <citation type="submission" date="2023-01" db="EMBL/GenBank/DDBJ databases">
        <title>Human gut microbiome strain richness.</title>
        <authorList>
            <person name="Chen-Liaw A."/>
        </authorList>
    </citation>
    <scope>NUCLEOTIDE SEQUENCE</scope>
    <source>
        <strain evidence="3">1001217st2_G6_1001217B_191108</strain>
    </source>
</reference>
<feature type="binding site" evidence="1">
    <location>
        <position position="184"/>
    </location>
    <ligand>
        <name>Mn(2+)</name>
        <dbReference type="ChEBI" id="CHEBI:29035"/>
        <label>2</label>
    </ligand>
</feature>
<evidence type="ECO:0000256" key="1">
    <source>
        <dbReference type="PIRSR" id="PIRSR005962-1"/>
    </source>
</evidence>
<protein>
    <submittedName>
        <fullName evidence="4">Amidohydrolase</fullName>
    </submittedName>
</protein>
<keyword evidence="1" id="KW-0479">Metal-binding</keyword>
<accession>A0A3E3AF68</accession>
<proteinExistence type="predicted"/>
<feature type="domain" description="Peptidase M20 dimerisation" evidence="2">
    <location>
        <begin position="232"/>
        <end position="306"/>
    </location>
</feature>
<dbReference type="InterPro" id="IPR002933">
    <property type="entry name" value="Peptidase_M20"/>
</dbReference>
<dbReference type="Pfam" id="PF01546">
    <property type="entry name" value="Peptidase_M20"/>
    <property type="match status" value="1"/>
</dbReference>
<evidence type="ECO:0000313" key="4">
    <source>
        <dbReference type="EMBL" id="RGD83676.1"/>
    </source>
</evidence>
<dbReference type="NCBIfam" id="TIGR01891">
    <property type="entry name" value="amidohydrolases"/>
    <property type="match status" value="1"/>
</dbReference>
<name>A0A3E3AF68_9FIRM</name>